<evidence type="ECO:0000256" key="1">
    <source>
        <dbReference type="SAM" id="Phobius"/>
    </source>
</evidence>
<feature type="transmembrane region" description="Helical" evidence="1">
    <location>
        <begin position="137"/>
        <end position="155"/>
    </location>
</feature>
<dbReference type="Proteomes" id="UP000276568">
    <property type="component" value="Unassembled WGS sequence"/>
</dbReference>
<accession>A0A3N0I378</accession>
<feature type="transmembrane region" description="Helical" evidence="1">
    <location>
        <begin position="53"/>
        <end position="69"/>
    </location>
</feature>
<protein>
    <recommendedName>
        <fullName evidence="4">O-antigen ligase domain-containing protein</fullName>
    </recommendedName>
</protein>
<feature type="transmembrane region" description="Helical" evidence="1">
    <location>
        <begin position="316"/>
        <end position="338"/>
    </location>
</feature>
<feature type="transmembrane region" description="Helical" evidence="1">
    <location>
        <begin position="175"/>
        <end position="193"/>
    </location>
</feature>
<feature type="transmembrane region" description="Helical" evidence="1">
    <location>
        <begin position="105"/>
        <end position="125"/>
    </location>
</feature>
<evidence type="ECO:0000313" key="2">
    <source>
        <dbReference type="EMBL" id="RNM31026.1"/>
    </source>
</evidence>
<gene>
    <name evidence="2" type="ORF">EDX97_00170</name>
</gene>
<feature type="transmembrane region" description="Helical" evidence="1">
    <location>
        <begin position="223"/>
        <end position="239"/>
    </location>
</feature>
<keyword evidence="1" id="KW-1133">Transmembrane helix</keyword>
<feature type="transmembrane region" description="Helical" evidence="1">
    <location>
        <begin position="350"/>
        <end position="369"/>
    </location>
</feature>
<organism evidence="2 3">
    <name type="scientific">Absicoccus porci</name>
    <dbReference type="NCBI Taxonomy" id="2486576"/>
    <lineage>
        <taxon>Bacteria</taxon>
        <taxon>Bacillati</taxon>
        <taxon>Bacillota</taxon>
        <taxon>Erysipelotrichia</taxon>
        <taxon>Erysipelotrichales</taxon>
        <taxon>Erysipelotrichaceae</taxon>
        <taxon>Absicoccus</taxon>
    </lineage>
</organism>
<feature type="transmembrane region" description="Helical" evidence="1">
    <location>
        <begin position="81"/>
        <end position="99"/>
    </location>
</feature>
<evidence type="ECO:0008006" key="4">
    <source>
        <dbReference type="Google" id="ProtNLM"/>
    </source>
</evidence>
<comment type="caution">
    <text evidence="2">The sequence shown here is derived from an EMBL/GenBank/DDBJ whole genome shotgun (WGS) entry which is preliminary data.</text>
</comment>
<feature type="transmembrane region" description="Helical" evidence="1">
    <location>
        <begin position="246"/>
        <end position="265"/>
    </location>
</feature>
<evidence type="ECO:0000313" key="3">
    <source>
        <dbReference type="Proteomes" id="UP000276568"/>
    </source>
</evidence>
<dbReference type="EMBL" id="RJQC01000001">
    <property type="protein sequence ID" value="RNM31026.1"/>
    <property type="molecule type" value="Genomic_DNA"/>
</dbReference>
<proteinExistence type="predicted"/>
<keyword evidence="3" id="KW-1185">Reference proteome</keyword>
<keyword evidence="1" id="KW-0812">Transmembrane</keyword>
<reference evidence="2 3" key="1">
    <citation type="submission" date="2018-11" db="EMBL/GenBank/DDBJ databases">
        <title>Clostridium sp. nov., a member of the family Erysipelotrichaceae isolated from pig faeces.</title>
        <authorList>
            <person name="Chang Y.-H."/>
        </authorList>
    </citation>
    <scope>NUCLEOTIDE SEQUENCE [LARGE SCALE GENOMIC DNA]</scope>
    <source>
        <strain evidence="2 3">YH-panp20</strain>
    </source>
</reference>
<sequence length="400" mass="45431">MKIELEEVKKMTIEQFEIVNKKKNRGFIFLVALACFFSNISQLPFFVSIGMTQKLNMPMWIILLLYIFLKKKIRVFYSTFKIFFAICSVFVLILLSSIVTNNSYFNSSVLQSLILSFFIYCLGTFVGDQFSDKDLKIVSMSYVISAATVALSIYVEYFSVGFDITSRQYAYASKNSISQIIFTAIVILMFIHFDKFRIFNLLKIVVIIFEVILLMFLKSRATIVGFTICLIYIILGKQFNRKIKYLLTVVVLIGTLVLLMNENLFDMFVGNIMFAGRNASSLDSLTSGRVSIVSEFPALIEGHWLTGIGSLYFECFPLSCILQFGIITGSIIIGIAYLPIIKSLKFDRTNVYSSILVIVCIGYGINSIFEGLAPIGPGVKCYYMWLMYGILFARGIEKYV</sequence>
<dbReference type="AlphaFoldDB" id="A0A3N0I378"/>
<feature type="transmembrane region" description="Helical" evidence="1">
    <location>
        <begin position="200"/>
        <end position="217"/>
    </location>
</feature>
<name>A0A3N0I378_9FIRM</name>
<feature type="transmembrane region" description="Helical" evidence="1">
    <location>
        <begin position="27"/>
        <end position="47"/>
    </location>
</feature>
<keyword evidence="1" id="KW-0472">Membrane</keyword>